<evidence type="ECO:0000313" key="3">
    <source>
        <dbReference type="EMBL" id="MFD1523781.1"/>
    </source>
</evidence>
<name>A0ABW4F9D0_9PSEU</name>
<gene>
    <name evidence="3" type="ORF">ACFSJD_40290</name>
</gene>
<feature type="domain" description="Thiolase N-terminal" evidence="1">
    <location>
        <begin position="11"/>
        <end position="227"/>
    </location>
</feature>
<comment type="caution">
    <text evidence="3">The sequence shown here is derived from an EMBL/GenBank/DDBJ whole genome shotgun (WGS) entry which is preliminary data.</text>
</comment>
<organism evidence="3 4">
    <name type="scientific">Pseudonocardia yunnanensis</name>
    <dbReference type="NCBI Taxonomy" id="58107"/>
    <lineage>
        <taxon>Bacteria</taxon>
        <taxon>Bacillati</taxon>
        <taxon>Actinomycetota</taxon>
        <taxon>Actinomycetes</taxon>
        <taxon>Pseudonocardiales</taxon>
        <taxon>Pseudonocardiaceae</taxon>
        <taxon>Pseudonocardia</taxon>
    </lineage>
</organism>
<evidence type="ECO:0000259" key="1">
    <source>
        <dbReference type="Pfam" id="PF00108"/>
    </source>
</evidence>
<dbReference type="CDD" id="cd00829">
    <property type="entry name" value="SCP-x_thiolase"/>
    <property type="match status" value="1"/>
</dbReference>
<dbReference type="PANTHER" id="PTHR42870:SF1">
    <property type="entry name" value="NON-SPECIFIC LIPID-TRANSFER PROTEIN-LIKE 2"/>
    <property type="match status" value="1"/>
</dbReference>
<sequence length="384" mass="41545">MSGAVGSREIAVVGVGQTNHRELFLEKGVQRDAHALGAEALRLALDDAGMAKEELDGLLVSRVGYNRMADVLGIHHPRFVQELEGSGRMSGVALQNAVALISSGAAEVVACVYGNNGRSAQMKYGGEGAGEGAGPTAGYDAMYGMTSPGAYVSMMYQRYRHLYGAPEDALAPLAINNRRNATRNPLAVFQEEITHEQYMGSRFIAEPMRLFDYCIINDGGVAFIVTTMERARALAKPPVRVAATAGMAELTNFYTSTDFFFDACTDVAGRVYQQSGLRPEDMKALEVYDNFLPTILFTLEGFGHADRGTAWEWVREHDIGFDGDRPMNTSGGHTAESYMQGWALHVEAVKQVRGEAGERQVAGCDAVQYMCASPIVTSHVFTAA</sequence>
<dbReference type="InterPro" id="IPR055140">
    <property type="entry name" value="Thiolase_C_2"/>
</dbReference>
<proteinExistence type="predicted"/>
<evidence type="ECO:0000259" key="2">
    <source>
        <dbReference type="Pfam" id="PF22691"/>
    </source>
</evidence>
<dbReference type="PIRSF" id="PIRSF000429">
    <property type="entry name" value="Ac-CoA_Ac_transf"/>
    <property type="match status" value="1"/>
</dbReference>
<dbReference type="InterPro" id="IPR020616">
    <property type="entry name" value="Thiolase_N"/>
</dbReference>
<dbReference type="Pfam" id="PF22691">
    <property type="entry name" value="Thiolase_C_1"/>
    <property type="match status" value="1"/>
</dbReference>
<evidence type="ECO:0000313" key="4">
    <source>
        <dbReference type="Proteomes" id="UP001597114"/>
    </source>
</evidence>
<feature type="domain" description="Thiolase C-terminal" evidence="2">
    <location>
        <begin position="253"/>
        <end position="365"/>
    </location>
</feature>
<dbReference type="Pfam" id="PF00108">
    <property type="entry name" value="Thiolase_N"/>
    <property type="match status" value="1"/>
</dbReference>
<accession>A0ABW4F9D0</accession>
<dbReference type="InterPro" id="IPR016039">
    <property type="entry name" value="Thiolase-like"/>
</dbReference>
<dbReference type="InterPro" id="IPR002155">
    <property type="entry name" value="Thiolase"/>
</dbReference>
<keyword evidence="4" id="KW-1185">Reference proteome</keyword>
<dbReference type="Gene3D" id="3.40.47.10">
    <property type="match status" value="1"/>
</dbReference>
<dbReference type="SUPFAM" id="SSF53901">
    <property type="entry name" value="Thiolase-like"/>
    <property type="match status" value="1"/>
</dbReference>
<dbReference type="EMBL" id="JBHUCO010000069">
    <property type="protein sequence ID" value="MFD1523781.1"/>
    <property type="molecule type" value="Genomic_DNA"/>
</dbReference>
<dbReference type="Proteomes" id="UP001597114">
    <property type="component" value="Unassembled WGS sequence"/>
</dbReference>
<dbReference type="RefSeq" id="WP_344723388.1">
    <property type="nucleotide sequence ID" value="NZ_BAAAUS010000019.1"/>
</dbReference>
<dbReference type="PANTHER" id="PTHR42870">
    <property type="entry name" value="ACETYL-COA C-ACETYLTRANSFERASE"/>
    <property type="match status" value="1"/>
</dbReference>
<protein>
    <submittedName>
        <fullName evidence="3">Thiolase family protein</fullName>
    </submittedName>
</protein>
<reference evidence="4" key="1">
    <citation type="journal article" date="2019" name="Int. J. Syst. Evol. Microbiol.">
        <title>The Global Catalogue of Microorganisms (GCM) 10K type strain sequencing project: providing services to taxonomists for standard genome sequencing and annotation.</title>
        <authorList>
            <consortium name="The Broad Institute Genomics Platform"/>
            <consortium name="The Broad Institute Genome Sequencing Center for Infectious Disease"/>
            <person name="Wu L."/>
            <person name="Ma J."/>
        </authorList>
    </citation>
    <scope>NUCLEOTIDE SEQUENCE [LARGE SCALE GENOMIC DNA]</scope>
    <source>
        <strain evidence="4">CCM 7043</strain>
    </source>
</reference>